<comment type="caution">
    <text evidence="3">The sequence shown here is derived from an EMBL/GenBank/DDBJ whole genome shotgun (WGS) entry which is preliminary data.</text>
</comment>
<gene>
    <name evidence="3" type="ORF">I4Q42_19555</name>
</gene>
<evidence type="ECO:0008006" key="5">
    <source>
        <dbReference type="Google" id="ProtNLM"/>
    </source>
</evidence>
<dbReference type="RefSeq" id="WP_198577771.1">
    <property type="nucleotide sequence ID" value="NZ_JADWOX010000016.1"/>
</dbReference>
<proteinExistence type="predicted"/>
<keyword evidence="2" id="KW-0732">Signal</keyword>
<sequence>MRLALPLLLIASVALPARADDVRESRYGPRSQRVEAAARSTYTGPMLSWAGKVAAPAPESAPVFQPQQAPRAQAARTAPAPQAYPQAAPQTAPQTAPWARDAVSAPPQRPAAAPWARDAVPAPAAYVPPPAPARQPVQAALPTSLYSPPVASAAIAPAAVAAPAARKPWNERTELAGGPPVAVPTPVPTPAAPPVQKVVQAAAAPPVYANARASGSLAPRTYSVGRQFGLTPDRIAAPGPPNTVLMAVDPAAQATAPADLSDGPDHGSADWLAQAAREAGRDAPAKKKTPAEESDL</sequence>
<protein>
    <recommendedName>
        <fullName evidence="5">Meckel syndrome type 1 protein</fullName>
    </recommendedName>
</protein>
<accession>A0ABS0T1X4</accession>
<evidence type="ECO:0000313" key="4">
    <source>
        <dbReference type="Proteomes" id="UP000639859"/>
    </source>
</evidence>
<evidence type="ECO:0000256" key="2">
    <source>
        <dbReference type="SAM" id="SignalP"/>
    </source>
</evidence>
<organism evidence="3 4">
    <name type="scientific">Caulobacter hibisci</name>
    <dbReference type="NCBI Taxonomy" id="2035993"/>
    <lineage>
        <taxon>Bacteria</taxon>
        <taxon>Pseudomonadati</taxon>
        <taxon>Pseudomonadota</taxon>
        <taxon>Alphaproteobacteria</taxon>
        <taxon>Caulobacterales</taxon>
        <taxon>Caulobacteraceae</taxon>
        <taxon>Caulobacter</taxon>
    </lineage>
</organism>
<feature type="region of interest" description="Disordered" evidence="1">
    <location>
        <begin position="255"/>
        <end position="296"/>
    </location>
</feature>
<feature type="region of interest" description="Disordered" evidence="1">
    <location>
        <begin position="57"/>
        <end position="116"/>
    </location>
</feature>
<dbReference type="Proteomes" id="UP000639859">
    <property type="component" value="Unassembled WGS sequence"/>
</dbReference>
<feature type="signal peptide" evidence="2">
    <location>
        <begin position="1"/>
        <end position="19"/>
    </location>
</feature>
<keyword evidence="4" id="KW-1185">Reference proteome</keyword>
<dbReference type="EMBL" id="JADWOX010000016">
    <property type="protein sequence ID" value="MBI1685870.1"/>
    <property type="molecule type" value="Genomic_DNA"/>
</dbReference>
<feature type="compositionally biased region" description="Low complexity" evidence="1">
    <location>
        <begin position="65"/>
        <end position="116"/>
    </location>
</feature>
<feature type="chain" id="PRO_5045169878" description="Meckel syndrome type 1 protein" evidence="2">
    <location>
        <begin position="20"/>
        <end position="296"/>
    </location>
</feature>
<evidence type="ECO:0000256" key="1">
    <source>
        <dbReference type="SAM" id="MobiDB-lite"/>
    </source>
</evidence>
<name>A0ABS0T1X4_9CAUL</name>
<evidence type="ECO:0000313" key="3">
    <source>
        <dbReference type="EMBL" id="MBI1685870.1"/>
    </source>
</evidence>
<reference evidence="3 4" key="1">
    <citation type="submission" date="2020-11" db="EMBL/GenBank/DDBJ databases">
        <title>genome sequence of strain KACC 18849.</title>
        <authorList>
            <person name="Gao J."/>
            <person name="Zhang X."/>
        </authorList>
    </citation>
    <scope>NUCLEOTIDE SEQUENCE [LARGE SCALE GENOMIC DNA]</scope>
    <source>
        <strain evidence="3 4">KACC 18849</strain>
    </source>
</reference>
<feature type="compositionally biased region" description="Basic and acidic residues" evidence="1">
    <location>
        <begin position="278"/>
        <end position="296"/>
    </location>
</feature>